<evidence type="ECO:0000313" key="2">
    <source>
        <dbReference type="EMBL" id="KUJ19071.1"/>
    </source>
</evidence>
<feature type="compositionally biased region" description="Basic residues" evidence="1">
    <location>
        <begin position="722"/>
        <end position="732"/>
    </location>
</feature>
<gene>
    <name evidence="2" type="ORF">LY89DRAFT_716682</name>
</gene>
<organism evidence="2 3">
    <name type="scientific">Mollisia scopiformis</name>
    <name type="common">Conifer needle endophyte fungus</name>
    <name type="synonym">Phialocephala scopiformis</name>
    <dbReference type="NCBI Taxonomy" id="149040"/>
    <lineage>
        <taxon>Eukaryota</taxon>
        <taxon>Fungi</taxon>
        <taxon>Dikarya</taxon>
        <taxon>Ascomycota</taxon>
        <taxon>Pezizomycotina</taxon>
        <taxon>Leotiomycetes</taxon>
        <taxon>Helotiales</taxon>
        <taxon>Mollisiaceae</taxon>
        <taxon>Mollisia</taxon>
    </lineage>
</organism>
<feature type="compositionally biased region" description="Basic and acidic residues" evidence="1">
    <location>
        <begin position="137"/>
        <end position="146"/>
    </location>
</feature>
<feature type="compositionally biased region" description="Basic and acidic residues" evidence="1">
    <location>
        <begin position="96"/>
        <end position="105"/>
    </location>
</feature>
<feature type="region of interest" description="Disordered" evidence="1">
    <location>
        <begin position="96"/>
        <end position="169"/>
    </location>
</feature>
<feature type="compositionally biased region" description="Basic and acidic residues" evidence="1">
    <location>
        <begin position="437"/>
        <end position="467"/>
    </location>
</feature>
<name>A0A194XG02_MOLSC</name>
<feature type="region of interest" description="Disordered" evidence="1">
    <location>
        <begin position="182"/>
        <end position="201"/>
    </location>
</feature>
<feature type="compositionally biased region" description="Basic and acidic residues" evidence="1">
    <location>
        <begin position="703"/>
        <end position="721"/>
    </location>
</feature>
<proteinExistence type="predicted"/>
<dbReference type="CDD" id="cd16620">
    <property type="entry name" value="vRING-HC-C4C4_RBBP6"/>
    <property type="match status" value="1"/>
</dbReference>
<dbReference type="PANTHER" id="PTHR22928">
    <property type="entry name" value="TELOMERE-ASSOCIATED PROTEIN RIF1"/>
    <property type="match status" value="1"/>
</dbReference>
<feature type="compositionally biased region" description="Basic and acidic residues" evidence="1">
    <location>
        <begin position="792"/>
        <end position="805"/>
    </location>
</feature>
<dbReference type="GO" id="GO:0140445">
    <property type="term" value="C:chromosome, telomeric repeat region"/>
    <property type="evidence" value="ECO:0007669"/>
    <property type="project" value="TreeGrafter"/>
</dbReference>
<accession>A0A194XG02</accession>
<dbReference type="InterPro" id="IPR013083">
    <property type="entry name" value="Znf_RING/FYVE/PHD"/>
</dbReference>
<dbReference type="EMBL" id="KQ947411">
    <property type="protein sequence ID" value="KUJ19071.1"/>
    <property type="molecule type" value="Genomic_DNA"/>
</dbReference>
<feature type="compositionally biased region" description="Polar residues" evidence="1">
    <location>
        <begin position="401"/>
        <end position="419"/>
    </location>
</feature>
<feature type="compositionally biased region" description="Basic and acidic residues" evidence="1">
    <location>
        <begin position="874"/>
        <end position="894"/>
    </location>
</feature>
<keyword evidence="3" id="KW-1185">Reference proteome</keyword>
<feature type="region of interest" description="Disordered" evidence="1">
    <location>
        <begin position="364"/>
        <end position="494"/>
    </location>
</feature>
<dbReference type="PANTHER" id="PTHR22928:SF3">
    <property type="entry name" value="TELOMERE-ASSOCIATED PROTEIN RIF1"/>
    <property type="match status" value="1"/>
</dbReference>
<protein>
    <recommendedName>
        <fullName evidence="4">RING-type domain-containing protein</fullName>
    </recommendedName>
</protein>
<feature type="compositionally biased region" description="Basic and acidic residues" evidence="1">
    <location>
        <begin position="756"/>
        <end position="767"/>
    </location>
</feature>
<feature type="compositionally biased region" description="Basic and acidic residues" evidence="1">
    <location>
        <begin position="588"/>
        <end position="613"/>
    </location>
</feature>
<evidence type="ECO:0008006" key="4">
    <source>
        <dbReference type="Google" id="ProtNLM"/>
    </source>
</evidence>
<feature type="compositionally biased region" description="Basic residues" evidence="1">
    <location>
        <begin position="614"/>
        <end position="636"/>
    </location>
</feature>
<dbReference type="GO" id="GO:0005634">
    <property type="term" value="C:nucleus"/>
    <property type="evidence" value="ECO:0007669"/>
    <property type="project" value="TreeGrafter"/>
</dbReference>
<feature type="compositionally biased region" description="Low complexity" evidence="1">
    <location>
        <begin position="570"/>
        <end position="587"/>
    </location>
</feature>
<dbReference type="AlphaFoldDB" id="A0A194XG02"/>
<sequence>MAASTITPAQAELISSLSQDEIPIKLRCAICSRLAVNAFRLPCCDQAICEHCHSELSSTCAVCEHTPISAEDCKPNKSLRTTIKVFLRTEEKKREALRLKEEKNTPPDTPITVEPTPAGPVAPVEEPAPANDITNIAEEKDEKVDIVTEPSDPPLPTTLDPEQAAQAEQDIPQPSIEEIAPGQESTGELDTDTAEVTQNGEESIEKDINGHSAVPQTPGFGAGFGFDPSAAGGFPGMGFGGDFNQMQMMMAMQNGMGGGGGFGNFPMMGMPGMDPMAMQNMFLNGGFGAGMNGMNMGMGIGFEGGVGAGFNNGWNGQSWNVGDNFNPNAASMAHGHGDYGANNSGYASHTAGFNQGNYGRGNHYNDYQNNYGSQGFRGRGRGRGGHGRGGYYGPNEAFSHQIPQQYGNQQSNGPISETGSIPKGPKTESEPAPNVDEFGRELRPDTKEDTPKVVDDESAVKPQERSDNPVAELTTDAVPQEPESLQDSNAPMPIQTLDDVDTEYNVDNYGAGGYGQSHLRGARGGSYSAMQPPVKPLDVPINAPTGPKAMREGLPNTSIYNMRGRGYIPGGVSSRPSGSASVSVAPDVSEKGDEREHSRSPSRGPDRSKERSRSRSRNRQRSRSRDRHHRRHRHRSASLTEDDKETERRRERRREKERERHRRHEEETVDDGPGERVETDDVPENEKSRSASPSGSRRSGHVSRREKDKYRERDRDSDKDRKSSHRHRSRRSHRDDRERSRSRDRERDSHRRRSRHYSEEPQPEPKAEPSVAESPVEAEEIFRKPSIIEIKGASERRKHTLDDIKIPTGPRSDRIPSSTSSRDFKEKRSHDDRPSRHESSRSGRNKDRQRDRGYDREKEREKEKDRSVPSTPAKDPHELEREARNRERLLKEAQRIAGLTAAVGRKRSRDDGDEGLAGKGRRKKGRRSGVIDENEEARLARLEAERENNRWN</sequence>
<evidence type="ECO:0000256" key="1">
    <source>
        <dbReference type="SAM" id="MobiDB-lite"/>
    </source>
</evidence>
<feature type="region of interest" description="Disordered" evidence="1">
    <location>
        <begin position="523"/>
        <end position="952"/>
    </location>
</feature>
<dbReference type="GeneID" id="28828009"/>
<dbReference type="GO" id="GO:0000723">
    <property type="term" value="P:telomere maintenance"/>
    <property type="evidence" value="ECO:0007669"/>
    <property type="project" value="TreeGrafter"/>
</dbReference>
<dbReference type="OrthoDB" id="106784at2759"/>
<feature type="compositionally biased region" description="Basic and acidic residues" evidence="1">
    <location>
        <begin position="936"/>
        <end position="952"/>
    </location>
</feature>
<dbReference type="STRING" id="149040.A0A194XG02"/>
<reference evidence="2 3" key="1">
    <citation type="submission" date="2015-10" db="EMBL/GenBank/DDBJ databases">
        <title>Full genome of DAOMC 229536 Phialocephala scopiformis, a fungal endophyte of spruce producing the potent anti-insectan compound rugulosin.</title>
        <authorList>
            <consortium name="DOE Joint Genome Institute"/>
            <person name="Walker A.K."/>
            <person name="Frasz S.L."/>
            <person name="Seifert K.A."/>
            <person name="Miller J.D."/>
            <person name="Mondo S.J."/>
            <person name="Labutti K."/>
            <person name="Lipzen A."/>
            <person name="Dockter R."/>
            <person name="Kennedy M."/>
            <person name="Grigoriev I.V."/>
            <person name="Spatafora J.W."/>
        </authorList>
    </citation>
    <scope>NUCLEOTIDE SEQUENCE [LARGE SCALE GENOMIC DNA]</scope>
    <source>
        <strain evidence="2 3">CBS 120377</strain>
    </source>
</reference>
<dbReference type="KEGG" id="psco:LY89DRAFT_716682"/>
<dbReference type="Proteomes" id="UP000070700">
    <property type="component" value="Unassembled WGS sequence"/>
</dbReference>
<feature type="compositionally biased region" description="Basic and acidic residues" evidence="1">
    <location>
        <begin position="673"/>
        <end position="689"/>
    </location>
</feature>
<feature type="compositionally biased region" description="Basic and acidic residues" evidence="1">
    <location>
        <begin position="645"/>
        <end position="658"/>
    </location>
</feature>
<feature type="compositionally biased region" description="Basic and acidic residues" evidence="1">
    <location>
        <begin position="733"/>
        <end position="749"/>
    </location>
</feature>
<dbReference type="SUPFAM" id="SSF57850">
    <property type="entry name" value="RING/U-box"/>
    <property type="match status" value="1"/>
</dbReference>
<evidence type="ECO:0000313" key="3">
    <source>
        <dbReference type="Proteomes" id="UP000070700"/>
    </source>
</evidence>
<feature type="compositionally biased region" description="Basic and acidic residues" evidence="1">
    <location>
        <begin position="822"/>
        <end position="867"/>
    </location>
</feature>
<dbReference type="Gene3D" id="3.30.40.10">
    <property type="entry name" value="Zinc/RING finger domain, C3HC4 (zinc finger)"/>
    <property type="match status" value="1"/>
</dbReference>
<feature type="compositionally biased region" description="Low complexity" evidence="1">
    <location>
        <begin position="112"/>
        <end position="130"/>
    </location>
</feature>
<dbReference type="InParanoid" id="A0A194XG02"/>
<dbReference type="RefSeq" id="XP_018073426.1">
    <property type="nucleotide sequence ID" value="XM_018218283.1"/>
</dbReference>